<dbReference type="PANTHER" id="PTHR46383">
    <property type="entry name" value="ASPARTATE AMINOTRANSFERASE"/>
    <property type="match status" value="1"/>
</dbReference>
<dbReference type="Proteomes" id="UP000094463">
    <property type="component" value="Chromosome"/>
</dbReference>
<dbReference type="Gene3D" id="3.90.1150.10">
    <property type="entry name" value="Aspartate Aminotransferase, domain 1"/>
    <property type="match status" value="1"/>
</dbReference>
<keyword evidence="4 6" id="KW-0808">Transferase</keyword>
<dbReference type="PRINTS" id="PR00753">
    <property type="entry name" value="ACCSYNTHASE"/>
</dbReference>
<evidence type="ECO:0000313" key="9">
    <source>
        <dbReference type="Proteomes" id="UP000094463"/>
    </source>
</evidence>
<proteinExistence type="inferred from homology"/>
<accession>A0A1D7QV47</accession>
<dbReference type="GO" id="GO:0008483">
    <property type="term" value="F:transaminase activity"/>
    <property type="evidence" value="ECO:0007669"/>
    <property type="project" value="UniProtKB-KW"/>
</dbReference>
<keyword evidence="3 6" id="KW-0032">Aminotransferase</keyword>
<dbReference type="InterPro" id="IPR015422">
    <property type="entry name" value="PyrdxlP-dep_Trfase_small"/>
</dbReference>
<dbReference type="OrthoDB" id="9802328at2"/>
<dbReference type="InterPro" id="IPR004838">
    <property type="entry name" value="NHTrfase_class1_PyrdxlP-BS"/>
</dbReference>
<dbReference type="KEGG" id="bbev:BBEV_1527"/>
<dbReference type="RefSeq" id="WP_069364927.1">
    <property type="nucleotide sequence ID" value="NZ_CP012502.1"/>
</dbReference>
<dbReference type="EMBL" id="CP012502">
    <property type="protein sequence ID" value="AOM82890.1"/>
    <property type="molecule type" value="Genomic_DNA"/>
</dbReference>
<dbReference type="STRING" id="632773.BBEV_1527"/>
<dbReference type="PANTHER" id="PTHR46383:SF4">
    <property type="entry name" value="AMINOTRANSFERASE"/>
    <property type="match status" value="1"/>
</dbReference>
<dbReference type="GO" id="GO:0006520">
    <property type="term" value="P:amino acid metabolic process"/>
    <property type="evidence" value="ECO:0007669"/>
    <property type="project" value="InterPro"/>
</dbReference>
<sequence>MANYIGERAKSLQISGIRQFFNRVQQYPDAIQLTLGMPDFKTPEHIKRAASEAIQNNHTTYTPNAGILSLRKAVSDFLHEKYKLIYDPYNEVIITNGASQAIDTALRTILNPGDEVLIPAPVYPAYAPVIEMAGGYPVFIDTRNTGFKLTVSQIQAHESNRTKAVILPYPSNPTGVVLSKTELGTLASYLAEKPYFVLADEIYSELNASGVHHSIANEPGMRKQTIVINGVSKSHAMTGWRIGFLMAPAEIASEMLKVHQYNVSCASSVSQHAALAAMTNGKNDANEMRMAYDERRDFIIRRLQDLNIPVTKPDGAFYAFPSISGTGLSSMDFALKLLEEERLAVVPGDAFSHLGEGYIRLSYAYHMDELNEGMRRLQAFWSRIKR</sequence>
<dbReference type="AlphaFoldDB" id="A0A1D7QV47"/>
<dbReference type="Pfam" id="PF00155">
    <property type="entry name" value="Aminotran_1_2"/>
    <property type="match status" value="1"/>
</dbReference>
<dbReference type="EC" id="2.6.1.-" evidence="6"/>
<dbReference type="Gene3D" id="3.40.640.10">
    <property type="entry name" value="Type I PLP-dependent aspartate aminotransferase-like (Major domain)"/>
    <property type="match status" value="1"/>
</dbReference>
<evidence type="ECO:0000256" key="5">
    <source>
        <dbReference type="ARBA" id="ARBA00022898"/>
    </source>
</evidence>
<evidence type="ECO:0000256" key="4">
    <source>
        <dbReference type="ARBA" id="ARBA00022679"/>
    </source>
</evidence>
<feature type="domain" description="Aminotransferase class I/classII large" evidence="7">
    <location>
        <begin position="29"/>
        <end position="372"/>
    </location>
</feature>
<keyword evidence="5" id="KW-0663">Pyridoxal phosphate</keyword>
<evidence type="ECO:0000256" key="1">
    <source>
        <dbReference type="ARBA" id="ARBA00001933"/>
    </source>
</evidence>
<evidence type="ECO:0000256" key="2">
    <source>
        <dbReference type="ARBA" id="ARBA00007441"/>
    </source>
</evidence>
<evidence type="ECO:0000259" key="7">
    <source>
        <dbReference type="Pfam" id="PF00155"/>
    </source>
</evidence>
<dbReference type="InterPro" id="IPR015424">
    <property type="entry name" value="PyrdxlP-dep_Trfase"/>
</dbReference>
<dbReference type="InterPro" id="IPR015421">
    <property type="entry name" value="PyrdxlP-dep_Trfase_major"/>
</dbReference>
<dbReference type="PATRIC" id="fig|632773.3.peg.1605"/>
<reference evidence="8 9" key="1">
    <citation type="submission" date="2015-08" db="EMBL/GenBank/DDBJ databases">
        <title>The complete genome sequence of Bacillus beveridgei MLTeJB.</title>
        <authorList>
            <person name="Hanson T.E."/>
            <person name="Mesa C."/>
            <person name="Basesman S.M."/>
            <person name="Oremland R.S."/>
        </authorList>
    </citation>
    <scope>NUCLEOTIDE SEQUENCE [LARGE SCALE GENOMIC DNA]</scope>
    <source>
        <strain evidence="8 9">MLTeJB</strain>
    </source>
</reference>
<gene>
    <name evidence="8" type="primary">patA</name>
    <name evidence="8" type="ORF">BBEV_1527</name>
</gene>
<dbReference type="PROSITE" id="PS00105">
    <property type="entry name" value="AA_TRANSFER_CLASS_1"/>
    <property type="match status" value="1"/>
</dbReference>
<dbReference type="InterPro" id="IPR004839">
    <property type="entry name" value="Aminotransferase_I/II_large"/>
</dbReference>
<evidence type="ECO:0000256" key="6">
    <source>
        <dbReference type="RuleBase" id="RU000481"/>
    </source>
</evidence>
<dbReference type="FunFam" id="3.40.640.10:FF:000033">
    <property type="entry name" value="Aspartate aminotransferase"/>
    <property type="match status" value="1"/>
</dbReference>
<comment type="similarity">
    <text evidence="2 6">Belongs to the class-I pyridoxal-phosphate-dependent aminotransferase family.</text>
</comment>
<evidence type="ECO:0000313" key="8">
    <source>
        <dbReference type="EMBL" id="AOM82890.1"/>
    </source>
</evidence>
<comment type="cofactor">
    <cofactor evidence="1 6">
        <name>pyridoxal 5'-phosphate</name>
        <dbReference type="ChEBI" id="CHEBI:597326"/>
    </cofactor>
</comment>
<name>A0A1D7QV47_9BACI</name>
<evidence type="ECO:0000256" key="3">
    <source>
        <dbReference type="ARBA" id="ARBA00022576"/>
    </source>
</evidence>
<keyword evidence="9" id="KW-1185">Reference proteome</keyword>
<dbReference type="CDD" id="cd00609">
    <property type="entry name" value="AAT_like"/>
    <property type="match status" value="1"/>
</dbReference>
<organism evidence="8 9">
    <name type="scientific">Salisediminibacterium beveridgei</name>
    <dbReference type="NCBI Taxonomy" id="632773"/>
    <lineage>
        <taxon>Bacteria</taxon>
        <taxon>Bacillati</taxon>
        <taxon>Bacillota</taxon>
        <taxon>Bacilli</taxon>
        <taxon>Bacillales</taxon>
        <taxon>Bacillaceae</taxon>
        <taxon>Salisediminibacterium</taxon>
    </lineage>
</organism>
<dbReference type="InterPro" id="IPR050596">
    <property type="entry name" value="AspAT/PAT-like"/>
</dbReference>
<protein>
    <recommendedName>
        <fullName evidence="6">Aminotransferase</fullName>
        <ecNumber evidence="6">2.6.1.-</ecNumber>
    </recommendedName>
</protein>
<dbReference type="GO" id="GO:0030170">
    <property type="term" value="F:pyridoxal phosphate binding"/>
    <property type="evidence" value="ECO:0007669"/>
    <property type="project" value="InterPro"/>
</dbReference>
<dbReference type="SUPFAM" id="SSF53383">
    <property type="entry name" value="PLP-dependent transferases"/>
    <property type="match status" value="1"/>
</dbReference>